<reference evidence="3" key="1">
    <citation type="submission" date="2022-11" db="UniProtKB">
        <authorList>
            <consortium name="WormBaseParasite"/>
        </authorList>
    </citation>
    <scope>IDENTIFICATION</scope>
</reference>
<feature type="region of interest" description="Disordered" evidence="1">
    <location>
        <begin position="15"/>
        <end position="54"/>
    </location>
</feature>
<evidence type="ECO:0000313" key="3">
    <source>
        <dbReference type="WBParaSite" id="nRc.2.0.1.t09735-RA"/>
    </source>
</evidence>
<dbReference type="AlphaFoldDB" id="A0A915I8U6"/>
<proteinExistence type="predicted"/>
<evidence type="ECO:0000256" key="1">
    <source>
        <dbReference type="SAM" id="MobiDB-lite"/>
    </source>
</evidence>
<feature type="compositionally biased region" description="Pro residues" evidence="1">
    <location>
        <begin position="38"/>
        <end position="54"/>
    </location>
</feature>
<organism evidence="2 3">
    <name type="scientific">Romanomermis culicivorax</name>
    <name type="common">Nematode worm</name>
    <dbReference type="NCBI Taxonomy" id="13658"/>
    <lineage>
        <taxon>Eukaryota</taxon>
        <taxon>Metazoa</taxon>
        <taxon>Ecdysozoa</taxon>
        <taxon>Nematoda</taxon>
        <taxon>Enoplea</taxon>
        <taxon>Dorylaimia</taxon>
        <taxon>Mermithida</taxon>
        <taxon>Mermithoidea</taxon>
        <taxon>Mermithidae</taxon>
        <taxon>Romanomermis</taxon>
    </lineage>
</organism>
<feature type="compositionally biased region" description="Polar residues" evidence="1">
    <location>
        <begin position="16"/>
        <end position="25"/>
    </location>
</feature>
<keyword evidence="2" id="KW-1185">Reference proteome</keyword>
<sequence>MRRQRVCACLVWPQDHSATGSSSPPGNFRNRIISATELPPPPGHFRHQSPPPPVHACHRVTSATESFQPLA</sequence>
<dbReference type="WBParaSite" id="nRc.2.0.1.t09735-RA">
    <property type="protein sequence ID" value="nRc.2.0.1.t09735-RA"/>
    <property type="gene ID" value="nRc.2.0.1.g09735"/>
</dbReference>
<evidence type="ECO:0000313" key="2">
    <source>
        <dbReference type="Proteomes" id="UP000887565"/>
    </source>
</evidence>
<name>A0A915I8U6_ROMCU</name>
<accession>A0A915I8U6</accession>
<dbReference type="Proteomes" id="UP000887565">
    <property type="component" value="Unplaced"/>
</dbReference>
<protein>
    <submittedName>
        <fullName evidence="3">Secreted protein</fullName>
    </submittedName>
</protein>